<name>A0A8S0PEC0_OLEEU</name>
<comment type="caution">
    <text evidence="2">The sequence shown here is derived from an EMBL/GenBank/DDBJ whole genome shotgun (WGS) entry which is preliminary data.</text>
</comment>
<evidence type="ECO:0000256" key="1">
    <source>
        <dbReference type="SAM" id="SignalP"/>
    </source>
</evidence>
<keyword evidence="1" id="KW-0732">Signal</keyword>
<organism evidence="2 3">
    <name type="scientific">Olea europaea subsp. europaea</name>
    <dbReference type="NCBI Taxonomy" id="158383"/>
    <lineage>
        <taxon>Eukaryota</taxon>
        <taxon>Viridiplantae</taxon>
        <taxon>Streptophyta</taxon>
        <taxon>Embryophyta</taxon>
        <taxon>Tracheophyta</taxon>
        <taxon>Spermatophyta</taxon>
        <taxon>Magnoliopsida</taxon>
        <taxon>eudicotyledons</taxon>
        <taxon>Gunneridae</taxon>
        <taxon>Pentapetalae</taxon>
        <taxon>asterids</taxon>
        <taxon>lamiids</taxon>
        <taxon>Lamiales</taxon>
        <taxon>Oleaceae</taxon>
        <taxon>Oleeae</taxon>
        <taxon>Olea</taxon>
    </lineage>
</organism>
<keyword evidence="3" id="KW-1185">Reference proteome</keyword>
<dbReference type="PROSITE" id="PS51257">
    <property type="entry name" value="PROKAR_LIPOPROTEIN"/>
    <property type="match status" value="1"/>
</dbReference>
<protein>
    <submittedName>
        <fullName evidence="2">Uncharacterized protein</fullName>
    </submittedName>
</protein>
<reference evidence="2 3" key="1">
    <citation type="submission" date="2019-12" db="EMBL/GenBank/DDBJ databases">
        <authorList>
            <person name="Alioto T."/>
            <person name="Alioto T."/>
            <person name="Gomez Garrido J."/>
        </authorList>
    </citation>
    <scope>NUCLEOTIDE SEQUENCE [LARGE SCALE GENOMIC DNA]</scope>
</reference>
<evidence type="ECO:0000313" key="3">
    <source>
        <dbReference type="Proteomes" id="UP000594638"/>
    </source>
</evidence>
<sequence length="80" mass="8646">MKKFFFPALLLAALFLSSSLMLTTVASSACISAEFVVRSANVCLPGLTGTRMNVPVIGTRLTLRVNQNALRKVTRFCHGS</sequence>
<accession>A0A8S0PEC0</accession>
<proteinExistence type="predicted"/>
<dbReference type="AlphaFoldDB" id="A0A8S0PEC0"/>
<dbReference type="Proteomes" id="UP000594638">
    <property type="component" value="Unassembled WGS sequence"/>
</dbReference>
<dbReference type="EMBL" id="CACTIH010000057">
    <property type="protein sequence ID" value="CAA2944879.1"/>
    <property type="molecule type" value="Genomic_DNA"/>
</dbReference>
<gene>
    <name evidence="2" type="ORF">OLEA9_A117272</name>
</gene>
<evidence type="ECO:0000313" key="2">
    <source>
        <dbReference type="EMBL" id="CAA2944879.1"/>
    </source>
</evidence>
<dbReference type="Gramene" id="OE9A117272T1">
    <property type="protein sequence ID" value="OE9A117272C1"/>
    <property type="gene ID" value="OE9A117272"/>
</dbReference>
<feature type="signal peptide" evidence="1">
    <location>
        <begin position="1"/>
        <end position="28"/>
    </location>
</feature>
<feature type="chain" id="PRO_5035782810" evidence="1">
    <location>
        <begin position="29"/>
        <end position="80"/>
    </location>
</feature>